<dbReference type="PRINTS" id="PR00934">
    <property type="entry name" value="XHISDIPTASE"/>
</dbReference>
<dbReference type="EC" id="3.4.13.18" evidence="10"/>
<gene>
    <name evidence="19" type="primary">pepD_1</name>
    <name evidence="19" type="ORF">MM59RIKEN_02400</name>
</gene>
<organism evidence="19 20">
    <name type="scientific">Pusillibacter faecalis</name>
    <dbReference type="NCBI Taxonomy" id="2714358"/>
    <lineage>
        <taxon>Bacteria</taxon>
        <taxon>Bacillati</taxon>
        <taxon>Bacillota</taxon>
        <taxon>Clostridia</taxon>
        <taxon>Eubacteriales</taxon>
        <taxon>Oscillospiraceae</taxon>
        <taxon>Pusillibacter</taxon>
    </lineage>
</organism>
<evidence type="ECO:0000256" key="15">
    <source>
        <dbReference type="ARBA" id="ARBA00076004"/>
    </source>
</evidence>
<dbReference type="PIRSF" id="PIRSF016599">
    <property type="entry name" value="Xaa-His_dipept"/>
    <property type="match status" value="1"/>
</dbReference>
<evidence type="ECO:0000256" key="8">
    <source>
        <dbReference type="ARBA" id="ARBA00023285"/>
    </source>
</evidence>
<dbReference type="GO" id="GO:0070573">
    <property type="term" value="F:metallodipeptidase activity"/>
    <property type="evidence" value="ECO:0007669"/>
    <property type="project" value="TreeGrafter"/>
</dbReference>
<dbReference type="InterPro" id="IPR001160">
    <property type="entry name" value="Peptidase_M20C"/>
</dbReference>
<accession>A0A810QBH7</accession>
<dbReference type="FunFam" id="3.40.630.10:FF:000018">
    <property type="entry name" value="Aminoacyl-histidine dipeptidase PepD"/>
    <property type="match status" value="1"/>
</dbReference>
<name>A0A810QBH7_9FIRM</name>
<evidence type="ECO:0000256" key="2">
    <source>
        <dbReference type="ARBA" id="ARBA00001947"/>
    </source>
</evidence>
<evidence type="ECO:0000256" key="7">
    <source>
        <dbReference type="ARBA" id="ARBA00023049"/>
    </source>
</evidence>
<dbReference type="GO" id="GO:0006508">
    <property type="term" value="P:proteolysis"/>
    <property type="evidence" value="ECO:0007669"/>
    <property type="project" value="UniProtKB-KW"/>
</dbReference>
<dbReference type="Gene3D" id="3.40.630.10">
    <property type="entry name" value="Zn peptidases"/>
    <property type="match status" value="2"/>
</dbReference>
<dbReference type="PANTHER" id="PTHR43501:SF1">
    <property type="entry name" value="CYTOSOL NON-SPECIFIC DIPEPTIDASE"/>
    <property type="match status" value="1"/>
</dbReference>
<keyword evidence="20" id="KW-1185">Reference proteome</keyword>
<dbReference type="FunFam" id="3.40.630.10:FF:000015">
    <property type="entry name" value="Aminoacyl-histidine dipeptidase PepD"/>
    <property type="match status" value="1"/>
</dbReference>
<dbReference type="Pfam" id="PF07687">
    <property type="entry name" value="M20_dimer"/>
    <property type="match status" value="1"/>
</dbReference>
<evidence type="ECO:0000256" key="6">
    <source>
        <dbReference type="ARBA" id="ARBA00022833"/>
    </source>
</evidence>
<dbReference type="KEGG" id="pfaa:MM59RIKEN_02400"/>
<dbReference type="InterPro" id="IPR002933">
    <property type="entry name" value="Peptidase_M20"/>
</dbReference>
<dbReference type="InterPro" id="IPR011650">
    <property type="entry name" value="Peptidase_M20_dimer"/>
</dbReference>
<evidence type="ECO:0000256" key="13">
    <source>
        <dbReference type="ARBA" id="ARBA00071271"/>
    </source>
</evidence>
<dbReference type="Pfam" id="PF01546">
    <property type="entry name" value="Peptidase_M20"/>
    <property type="match status" value="1"/>
</dbReference>
<protein>
    <recommendedName>
        <fullName evidence="13">Cytosol non-specific dipeptidase</fullName>
        <ecNumber evidence="10">3.4.13.18</ecNumber>
    </recommendedName>
    <alternativeName>
        <fullName evidence="16">Aminoacyl-histidine dipeptidase</fullName>
    </alternativeName>
    <alternativeName>
        <fullName evidence="15">Beta-alanyl-histidine dipeptidase</fullName>
    </alternativeName>
    <alternativeName>
        <fullName evidence="14">Carnosinase</fullName>
    </alternativeName>
    <alternativeName>
        <fullName evidence="11">Peptidase D</fullName>
    </alternativeName>
    <alternativeName>
        <fullName evidence="17">Xaa-His dipeptidase</fullName>
    </alternativeName>
</protein>
<keyword evidence="8" id="KW-0170">Cobalt</keyword>
<dbReference type="EMBL" id="AP023420">
    <property type="protein sequence ID" value="BCK82921.1"/>
    <property type="molecule type" value="Genomic_DNA"/>
</dbReference>
<comment type="catalytic activity">
    <reaction evidence="9">
        <text>Hydrolysis of dipeptides, preferentially hydrophobic dipeptides including prolyl amino acids.</text>
        <dbReference type="EC" id="3.4.13.18"/>
    </reaction>
</comment>
<evidence type="ECO:0000256" key="10">
    <source>
        <dbReference type="ARBA" id="ARBA00038976"/>
    </source>
</evidence>
<evidence type="ECO:0000256" key="17">
    <source>
        <dbReference type="ARBA" id="ARBA00078074"/>
    </source>
</evidence>
<evidence type="ECO:0000256" key="9">
    <source>
        <dbReference type="ARBA" id="ARBA00036421"/>
    </source>
</evidence>
<evidence type="ECO:0000256" key="16">
    <source>
        <dbReference type="ARBA" id="ARBA00077688"/>
    </source>
</evidence>
<evidence type="ECO:0000256" key="12">
    <source>
        <dbReference type="ARBA" id="ARBA00061423"/>
    </source>
</evidence>
<keyword evidence="7" id="KW-0482">Metalloprotease</keyword>
<keyword evidence="3" id="KW-0645">Protease</keyword>
<reference evidence="19" key="1">
    <citation type="submission" date="2020-09" db="EMBL/GenBank/DDBJ databases">
        <title>New species isolated from human feces.</title>
        <authorList>
            <person name="Kitahara M."/>
            <person name="Shigeno Y."/>
            <person name="Shime M."/>
            <person name="Matsumoto Y."/>
            <person name="Nakamura S."/>
            <person name="Motooka D."/>
            <person name="Fukuoka S."/>
            <person name="Nishikawa H."/>
            <person name="Benno Y."/>
        </authorList>
    </citation>
    <scope>NUCLEOTIDE SEQUENCE</scope>
    <source>
        <strain evidence="19">MM59</strain>
    </source>
</reference>
<evidence type="ECO:0000313" key="19">
    <source>
        <dbReference type="EMBL" id="BCK82921.1"/>
    </source>
</evidence>
<proteinExistence type="inferred from homology"/>
<comment type="cofactor">
    <cofactor evidence="2">
        <name>Zn(2+)</name>
        <dbReference type="ChEBI" id="CHEBI:29105"/>
    </cofactor>
</comment>
<keyword evidence="6" id="KW-0862">Zinc</keyword>
<dbReference type="GO" id="GO:0046872">
    <property type="term" value="F:metal ion binding"/>
    <property type="evidence" value="ECO:0007669"/>
    <property type="project" value="UniProtKB-KW"/>
</dbReference>
<dbReference type="AlphaFoldDB" id="A0A810QBH7"/>
<evidence type="ECO:0000256" key="5">
    <source>
        <dbReference type="ARBA" id="ARBA00022801"/>
    </source>
</evidence>
<dbReference type="NCBIfam" id="TIGR01893">
    <property type="entry name" value="aa-his-dipept"/>
    <property type="match status" value="1"/>
</dbReference>
<comment type="similarity">
    <text evidence="12">Belongs to the peptidase M20C family.</text>
</comment>
<sequence length="478" mass="51462">MMLEALQPHAVFHWFEEISSIPRGSGSTSAIAEWCVRFAKERELRFFRDEADNVVIFKEASPGYEGAPTIILQGHLDMVCEKAAGCTKDMSTEGLDLRCDGEWVWADGTTLGGDDGIAAAMALAILDDDSLPHPPLEVLLTSNEEIGLLGAQAFDASVLQGRRMLNLDHSEEGSFIVGCAGGNRTCCTLPVHREPYAASAWRVAVSGLLGGHSGVFINQGRGNASILLGRMLQELSLHMDLRLVLVRGGLKDNAIPVAAEAQILVPPGADVQGLCAAFASVLQKEFRRSDPGIAWNVSPCQPELTPMDQASTARCLCLLTCAPNGLQELSQDMPGLPQTSLNLGVLTTSPEALDAVFSLRSSLASQKEMLLRRLSALTRSLGGSIVVRGDYPAWEYQAESPLRDLLAAVYQEQSGSAPSIEVTHGGLECGVLSKKIPGLDCVSFGPNIPDIHTPRERMEVASVQRVWKLLLEVLRLSR</sequence>
<dbReference type="SUPFAM" id="SSF53187">
    <property type="entry name" value="Zn-dependent exopeptidases"/>
    <property type="match status" value="1"/>
</dbReference>
<dbReference type="Proteomes" id="UP000679848">
    <property type="component" value="Chromosome"/>
</dbReference>
<dbReference type="RefSeq" id="WP_213542503.1">
    <property type="nucleotide sequence ID" value="NZ_AP023420.1"/>
</dbReference>
<evidence type="ECO:0000313" key="20">
    <source>
        <dbReference type="Proteomes" id="UP000679848"/>
    </source>
</evidence>
<comment type="cofactor">
    <cofactor evidence="1">
        <name>Co(2+)</name>
        <dbReference type="ChEBI" id="CHEBI:48828"/>
    </cofactor>
</comment>
<dbReference type="PANTHER" id="PTHR43501">
    <property type="entry name" value="CYTOSOL NON-SPECIFIC DIPEPTIDASE"/>
    <property type="match status" value="1"/>
</dbReference>
<feature type="domain" description="Peptidase M20 dimerisation" evidence="18">
    <location>
        <begin position="204"/>
        <end position="288"/>
    </location>
</feature>
<evidence type="ECO:0000256" key="1">
    <source>
        <dbReference type="ARBA" id="ARBA00001941"/>
    </source>
</evidence>
<keyword evidence="5" id="KW-0378">Hydrolase</keyword>
<evidence type="ECO:0000259" key="18">
    <source>
        <dbReference type="Pfam" id="PF07687"/>
    </source>
</evidence>
<evidence type="ECO:0000256" key="3">
    <source>
        <dbReference type="ARBA" id="ARBA00022670"/>
    </source>
</evidence>
<evidence type="ECO:0000256" key="14">
    <source>
        <dbReference type="ARBA" id="ARBA00075285"/>
    </source>
</evidence>
<dbReference type="GO" id="GO:0005829">
    <property type="term" value="C:cytosol"/>
    <property type="evidence" value="ECO:0007669"/>
    <property type="project" value="TreeGrafter"/>
</dbReference>
<evidence type="ECO:0000256" key="11">
    <source>
        <dbReference type="ARBA" id="ARBA00044252"/>
    </source>
</evidence>
<dbReference type="CDD" id="cd03890">
    <property type="entry name" value="M20_pepD"/>
    <property type="match status" value="1"/>
</dbReference>
<evidence type="ECO:0000256" key="4">
    <source>
        <dbReference type="ARBA" id="ARBA00022723"/>
    </source>
</evidence>
<keyword evidence="4" id="KW-0479">Metal-binding</keyword>